<accession>A0A4U5WFP5</accession>
<dbReference type="AlphaFoldDB" id="A0A4U5WFP5"/>
<dbReference type="GO" id="GO:0140359">
    <property type="term" value="F:ABC-type transporter activity"/>
    <property type="evidence" value="ECO:0007669"/>
    <property type="project" value="InterPro"/>
</dbReference>
<dbReference type="SUPFAM" id="SSF52540">
    <property type="entry name" value="P-loop containing nucleoside triphosphate hydrolases"/>
    <property type="match status" value="1"/>
</dbReference>
<dbReference type="Pfam" id="PF00005">
    <property type="entry name" value="ABC_tran"/>
    <property type="match status" value="1"/>
</dbReference>
<dbReference type="Gene3D" id="2.40.50.100">
    <property type="match status" value="1"/>
</dbReference>
<feature type="domain" description="ABC transporter" evidence="4">
    <location>
        <begin position="5"/>
        <end position="236"/>
    </location>
</feature>
<dbReference type="InterPro" id="IPR047641">
    <property type="entry name" value="ABC_transpr_MalK/UgpC-like"/>
</dbReference>
<name>A0A4U5WFP5_STRLS</name>
<dbReference type="PANTHER" id="PTHR43875">
    <property type="entry name" value="MALTODEXTRIN IMPORT ATP-BINDING PROTEIN MSMX"/>
    <property type="match status" value="1"/>
</dbReference>
<comment type="caution">
    <text evidence="5">The sequence shown here is derived from an EMBL/GenBank/DDBJ whole genome shotgun (WGS) entry which is preliminary data.</text>
</comment>
<dbReference type="Proteomes" id="UP000305929">
    <property type="component" value="Unassembled WGS sequence"/>
</dbReference>
<dbReference type="InterPro" id="IPR012340">
    <property type="entry name" value="NA-bd_OB-fold"/>
</dbReference>
<dbReference type="GO" id="GO:0055052">
    <property type="term" value="C:ATP-binding cassette (ABC) transporter complex, substrate-binding subunit-containing"/>
    <property type="evidence" value="ECO:0007669"/>
    <property type="project" value="TreeGrafter"/>
</dbReference>
<dbReference type="InterPro" id="IPR027417">
    <property type="entry name" value="P-loop_NTPase"/>
</dbReference>
<dbReference type="InterPro" id="IPR003593">
    <property type="entry name" value="AAA+_ATPase"/>
</dbReference>
<dbReference type="FunFam" id="3.40.50.300:FF:000042">
    <property type="entry name" value="Maltose/maltodextrin ABC transporter, ATP-binding protein"/>
    <property type="match status" value="1"/>
</dbReference>
<evidence type="ECO:0000259" key="4">
    <source>
        <dbReference type="PROSITE" id="PS50893"/>
    </source>
</evidence>
<dbReference type="InterPro" id="IPR008995">
    <property type="entry name" value="Mo/tungstate-bd_C_term_dom"/>
</dbReference>
<keyword evidence="6" id="KW-1185">Reference proteome</keyword>
<dbReference type="InterPro" id="IPR013611">
    <property type="entry name" value="Transp-assoc_OB_typ2"/>
</dbReference>
<dbReference type="EMBL" id="SZNQ01000001">
    <property type="protein sequence ID" value="TKT00699.1"/>
    <property type="molecule type" value="Genomic_DNA"/>
</dbReference>
<dbReference type="Gene3D" id="3.40.50.300">
    <property type="entry name" value="P-loop containing nucleotide triphosphate hydrolases"/>
    <property type="match status" value="1"/>
</dbReference>
<dbReference type="PANTHER" id="PTHR43875:SF1">
    <property type="entry name" value="OSMOPROTECTIVE COMPOUNDS UPTAKE ATP-BINDING PROTEIN GGTA"/>
    <property type="match status" value="1"/>
</dbReference>
<dbReference type="SMART" id="SM00382">
    <property type="entry name" value="AAA"/>
    <property type="match status" value="1"/>
</dbReference>
<evidence type="ECO:0000256" key="3">
    <source>
        <dbReference type="ARBA" id="ARBA00022840"/>
    </source>
</evidence>
<reference evidence="5 6" key="1">
    <citation type="submission" date="2019-04" db="EMBL/GenBank/DDBJ databases">
        <title>Streptomyces lasaliensis sp. nov., an Actinomycete isolated from soil which produces the polyether antibiotic lasalocid.</title>
        <authorList>
            <person name="Erwin G."/>
            <person name="Haber C."/>
        </authorList>
    </citation>
    <scope>NUCLEOTIDE SEQUENCE [LARGE SCALE GENOMIC DNA]</scope>
    <source>
        <strain evidence="5 6">X-537</strain>
    </source>
</reference>
<dbReference type="Pfam" id="PF08402">
    <property type="entry name" value="TOBE_2"/>
    <property type="match status" value="1"/>
</dbReference>
<dbReference type="SUPFAM" id="SSF50331">
    <property type="entry name" value="MOP-like"/>
    <property type="match status" value="1"/>
</dbReference>
<evidence type="ECO:0000256" key="1">
    <source>
        <dbReference type="ARBA" id="ARBA00022448"/>
    </source>
</evidence>
<keyword evidence="2" id="KW-0547">Nucleotide-binding</keyword>
<dbReference type="Gene3D" id="2.40.50.140">
    <property type="entry name" value="Nucleic acid-binding proteins"/>
    <property type="match status" value="1"/>
</dbReference>
<dbReference type="InterPro" id="IPR003439">
    <property type="entry name" value="ABC_transporter-like_ATP-bd"/>
</dbReference>
<protein>
    <submittedName>
        <fullName evidence="5">ABC transporter ATP-binding protein</fullName>
    </submittedName>
</protein>
<evidence type="ECO:0000256" key="2">
    <source>
        <dbReference type="ARBA" id="ARBA00022741"/>
    </source>
</evidence>
<dbReference type="GO" id="GO:0005524">
    <property type="term" value="F:ATP binding"/>
    <property type="evidence" value="ECO:0007669"/>
    <property type="project" value="UniProtKB-KW"/>
</dbReference>
<dbReference type="CDD" id="cd03301">
    <property type="entry name" value="ABC_MalK_N"/>
    <property type="match status" value="1"/>
</dbReference>
<keyword evidence="3 5" id="KW-0067">ATP-binding</keyword>
<dbReference type="OrthoDB" id="9802264at2"/>
<sequence length="433" mass="47470">MGSTITLKRLSKTYPGGHTAVHDVSLHLHPGEFLVLLGPSGCGKSTLLRMIAGLEDITSGDLLLDQQPANDLPASERNVAMVFQNFALYPTMTAADNIAFPLTARGEEEQEIARAVDDVAERLGIRSLLQRTPAQLSGGERQRVAMGRAVIRQPSIFLMDEPLASLDARLRVRLRTEILSVVRRARATTIYVTHDQTEAMALGDRIAVLRNGALQQVGTPADLYSLPDNAFVASFLGTPQINLLHGTLYAPIDSGMTLSLGAQELPLPQEPGHDMLRILQGRPLLVGLRPEALRTGGEPAPHERRLHAMVTHVEHHGHETLLHVTTGSRHADVPHPTPADDQPQHRTNALPRLLHHIGARLRGALQQRPPAPPRPAPPLPDDYGVGELVLRAPHDLHCRPGDRFTLLVDMRALMLFDAHGDRVFPRPLHRPEL</sequence>
<evidence type="ECO:0000313" key="5">
    <source>
        <dbReference type="EMBL" id="TKT00699.1"/>
    </source>
</evidence>
<dbReference type="PROSITE" id="PS00211">
    <property type="entry name" value="ABC_TRANSPORTER_1"/>
    <property type="match status" value="1"/>
</dbReference>
<keyword evidence="1" id="KW-0813">Transport</keyword>
<dbReference type="GO" id="GO:0016887">
    <property type="term" value="F:ATP hydrolysis activity"/>
    <property type="evidence" value="ECO:0007669"/>
    <property type="project" value="InterPro"/>
</dbReference>
<gene>
    <name evidence="5" type="ORF">E4U91_11580</name>
</gene>
<proteinExistence type="predicted"/>
<dbReference type="PROSITE" id="PS50893">
    <property type="entry name" value="ABC_TRANSPORTER_2"/>
    <property type="match status" value="1"/>
</dbReference>
<organism evidence="5 6">
    <name type="scientific">Streptomyces lasalocidi</name>
    <name type="common">Streptomyces lasaliensis</name>
    <dbReference type="NCBI Taxonomy" id="324833"/>
    <lineage>
        <taxon>Bacteria</taxon>
        <taxon>Bacillati</taxon>
        <taxon>Actinomycetota</taxon>
        <taxon>Actinomycetes</taxon>
        <taxon>Kitasatosporales</taxon>
        <taxon>Streptomycetaceae</taxon>
        <taxon>Streptomyces</taxon>
    </lineage>
</organism>
<dbReference type="InterPro" id="IPR017871">
    <property type="entry name" value="ABC_transporter-like_CS"/>
</dbReference>
<evidence type="ECO:0000313" key="6">
    <source>
        <dbReference type="Proteomes" id="UP000305929"/>
    </source>
</evidence>
<dbReference type="GO" id="GO:0008643">
    <property type="term" value="P:carbohydrate transport"/>
    <property type="evidence" value="ECO:0007669"/>
    <property type="project" value="InterPro"/>
</dbReference>
<dbReference type="InterPro" id="IPR015855">
    <property type="entry name" value="ABC_transpr_MalK-like"/>
</dbReference>
<dbReference type="RefSeq" id="WP_137306778.1">
    <property type="nucleotide sequence ID" value="NZ_SZNQ01000001.1"/>
</dbReference>